<organism evidence="6 7">
    <name type="scientific">Alteribacillus bidgolensis</name>
    <dbReference type="NCBI Taxonomy" id="930129"/>
    <lineage>
        <taxon>Bacteria</taxon>
        <taxon>Bacillati</taxon>
        <taxon>Bacillota</taxon>
        <taxon>Bacilli</taxon>
        <taxon>Bacillales</taxon>
        <taxon>Bacillaceae</taxon>
        <taxon>Alteribacillus</taxon>
    </lineage>
</organism>
<evidence type="ECO:0000313" key="6">
    <source>
        <dbReference type="EMBL" id="SDI18689.1"/>
    </source>
</evidence>
<dbReference type="Gene3D" id="3.30.310.280">
    <property type="match status" value="1"/>
</dbReference>
<name>A0A1G8II56_9BACI</name>
<dbReference type="GO" id="GO:0019290">
    <property type="term" value="P:siderophore biosynthetic process"/>
    <property type="evidence" value="ECO:0007669"/>
    <property type="project" value="InterPro"/>
</dbReference>
<dbReference type="Pfam" id="PF04183">
    <property type="entry name" value="IucA_IucC"/>
    <property type="match status" value="1"/>
</dbReference>
<comment type="pathway">
    <text evidence="1">Siderophore biosynthesis.</text>
</comment>
<dbReference type="PANTHER" id="PTHR34384:SF6">
    <property type="entry name" value="STAPHYLOFERRIN B SYNTHASE"/>
    <property type="match status" value="1"/>
</dbReference>
<dbReference type="GO" id="GO:0016881">
    <property type="term" value="F:acid-amino acid ligase activity"/>
    <property type="evidence" value="ECO:0007669"/>
    <property type="project" value="UniProtKB-ARBA"/>
</dbReference>
<gene>
    <name evidence="6" type="ORF">SAMN05216352_105210</name>
</gene>
<dbReference type="Pfam" id="PF06276">
    <property type="entry name" value="FhuF"/>
    <property type="match status" value="1"/>
</dbReference>
<dbReference type="RefSeq" id="WP_091584578.1">
    <property type="nucleotide sequence ID" value="NZ_FNDU01000005.1"/>
</dbReference>
<evidence type="ECO:0000259" key="4">
    <source>
        <dbReference type="Pfam" id="PF04183"/>
    </source>
</evidence>
<evidence type="ECO:0000256" key="3">
    <source>
        <dbReference type="SAM" id="MobiDB-lite"/>
    </source>
</evidence>
<dbReference type="InterPro" id="IPR007310">
    <property type="entry name" value="Aerobactin_biosyn_IucA/IucC_N"/>
</dbReference>
<dbReference type="EMBL" id="FNDU01000005">
    <property type="protein sequence ID" value="SDI18689.1"/>
    <property type="molecule type" value="Genomic_DNA"/>
</dbReference>
<evidence type="ECO:0000313" key="7">
    <source>
        <dbReference type="Proteomes" id="UP000199017"/>
    </source>
</evidence>
<evidence type="ECO:0000256" key="2">
    <source>
        <dbReference type="ARBA" id="ARBA00007832"/>
    </source>
</evidence>
<proteinExistence type="inferred from homology"/>
<evidence type="ECO:0000259" key="5">
    <source>
        <dbReference type="Pfam" id="PF06276"/>
    </source>
</evidence>
<accession>A0A1G8II56</accession>
<dbReference type="Gene3D" id="6.10.250.3370">
    <property type="match status" value="1"/>
</dbReference>
<evidence type="ECO:0000256" key="1">
    <source>
        <dbReference type="ARBA" id="ARBA00004924"/>
    </source>
</evidence>
<reference evidence="6 7" key="1">
    <citation type="submission" date="2016-10" db="EMBL/GenBank/DDBJ databases">
        <authorList>
            <person name="de Groot N.N."/>
        </authorList>
    </citation>
    <scope>NUCLEOTIDE SEQUENCE [LARGE SCALE GENOMIC DNA]</scope>
    <source>
        <strain evidence="7">P4B,CCM 7963,CECT 7998,DSM 25260,IBRC-M 10614,KCTC 13821</strain>
    </source>
</reference>
<dbReference type="AlphaFoldDB" id="A0A1G8II56"/>
<sequence length="601" mass="70067">MKYAEELSQTLTPEMWEKANRLLTAKMLQEFMYEDMIEPEPAAVEGDYTVYSLELDEGIVYTFHAKKRLFDSYSVNAESVMKQENGRQAPLNAKSFLLELQSLLNMESTTVGHLIKEYEQTLLADCHLMKKDTTAEELTHLDYAELEGEMSGHPWITYNKGRLGFNYEDYLRYAPEKKQAVTLYWIAVHEDIAEGHHLQTIDFSFLKEEMGSSLWKRANDKLKQEAREGQEQFYYLPVHPWQWENVIIQRFAEELAQKKIIPLGEGNDQYLPQQSIRTFVNQTHRSKYHVKLPMSILNTLVYRGLPGERTVIAPRVTSFIKGIWENDEYLKDTCKLDLLGEEASVHVYHPAYDNVVGVPYQYKEMLGAIWRESVYNVLEVNEKPVTLAALLHEDWNGDTLVEHWIKQSGLTANEWIKQLNAAILPPLLHYLYQYGTVFSPHGQNTIIVLENGKPKRLIMKDFVDDVNISDQPLQELQQLEPELKEVLRSEPPEGLTQFIFTGLFICHYRYLADLLDRKGLLNENEFWKAVRQQIINYQHQFPHLQKRFDIFDLFKPRMTKLCLNRNRMMAEGYSDSDDRPHASEYGLVPNALAESRSENPV</sequence>
<feature type="domain" description="Aerobactin siderophore biosynthesis IucA/IucC N-terminal" evidence="4">
    <location>
        <begin position="142"/>
        <end position="392"/>
    </location>
</feature>
<dbReference type="STRING" id="930129.SAMN05216352_105210"/>
<dbReference type="InterPro" id="IPR037455">
    <property type="entry name" value="LucA/IucC-like"/>
</dbReference>
<keyword evidence="7" id="KW-1185">Reference proteome</keyword>
<dbReference type="Proteomes" id="UP000199017">
    <property type="component" value="Unassembled WGS sequence"/>
</dbReference>
<feature type="domain" description="Aerobactin siderophore biosynthesis IucA/IucC-like C-terminal" evidence="5">
    <location>
        <begin position="414"/>
        <end position="573"/>
    </location>
</feature>
<dbReference type="PANTHER" id="PTHR34384">
    <property type="entry name" value="L-2,3-DIAMINOPROPANOATE--CITRATE LIGASE"/>
    <property type="match status" value="1"/>
</dbReference>
<dbReference type="OrthoDB" id="495728at2"/>
<feature type="region of interest" description="Disordered" evidence="3">
    <location>
        <begin position="572"/>
        <end position="601"/>
    </location>
</feature>
<dbReference type="InterPro" id="IPR022770">
    <property type="entry name" value="IucA/IucC-like_C"/>
</dbReference>
<dbReference type="Gene3D" id="1.10.510.40">
    <property type="match status" value="1"/>
</dbReference>
<protein>
    <submittedName>
        <fullName evidence="6">Siderophore synthetase component</fullName>
    </submittedName>
</protein>
<comment type="similarity">
    <text evidence="2">Belongs to the IucA/IucC family.</text>
</comment>